<keyword evidence="3" id="KW-1185">Reference proteome</keyword>
<evidence type="ECO:0000313" key="3">
    <source>
        <dbReference type="Proteomes" id="UP000310636"/>
    </source>
</evidence>
<dbReference type="RefSeq" id="WP_136368734.1">
    <property type="nucleotide sequence ID" value="NZ_SSOB01000005.1"/>
</dbReference>
<gene>
    <name evidence="2" type="ORF">E6C55_05200</name>
</gene>
<organism evidence="2 3">
    <name type="scientific">Cohnella fermenti</name>
    <dbReference type="NCBI Taxonomy" id="2565925"/>
    <lineage>
        <taxon>Bacteria</taxon>
        <taxon>Bacillati</taxon>
        <taxon>Bacillota</taxon>
        <taxon>Bacilli</taxon>
        <taxon>Bacillales</taxon>
        <taxon>Paenibacillaceae</taxon>
        <taxon>Cohnella</taxon>
    </lineage>
</organism>
<feature type="transmembrane region" description="Helical" evidence="1">
    <location>
        <begin position="47"/>
        <end position="68"/>
    </location>
</feature>
<dbReference type="InterPro" id="IPR018729">
    <property type="entry name" value="DUF2269_transmembrane"/>
</dbReference>
<feature type="transmembrane region" description="Helical" evidence="1">
    <location>
        <begin position="74"/>
        <end position="94"/>
    </location>
</feature>
<protein>
    <submittedName>
        <fullName evidence="2">DUF2269 family protein</fullName>
    </submittedName>
</protein>
<comment type="caution">
    <text evidence="2">The sequence shown here is derived from an EMBL/GenBank/DDBJ whole genome shotgun (WGS) entry which is preliminary data.</text>
</comment>
<evidence type="ECO:0000256" key="1">
    <source>
        <dbReference type="SAM" id="Phobius"/>
    </source>
</evidence>
<dbReference type="OrthoDB" id="69600at2"/>
<accession>A0A4S4C7I4</accession>
<name>A0A4S4C7I4_9BACL</name>
<dbReference type="AlphaFoldDB" id="A0A4S4C7I4"/>
<reference evidence="2 3" key="1">
    <citation type="submission" date="2019-04" db="EMBL/GenBank/DDBJ databases">
        <title>Cohnella sp. nov. isolated from preserved vegetables.</title>
        <authorList>
            <person name="Lin S.-Y."/>
            <person name="Hung M.-H."/>
            <person name="Young C.-C."/>
        </authorList>
    </citation>
    <scope>NUCLEOTIDE SEQUENCE [LARGE SCALE GENOMIC DNA]</scope>
    <source>
        <strain evidence="2 3">CC-MHH1044</strain>
    </source>
</reference>
<sequence>MQWLVALHVVSAFLGIGPTYFGHFLFRRNQQPDQLRQAMGYFQALNYFPKIGGTIAVLSGIALVVWTGWEFTDIWIAASIVLYVLIQVVAIGLLGPQVERLAKALDGGDGPAIASLVKEANHLFNVVSVLGIVLILLMVVKPM</sequence>
<keyword evidence="1" id="KW-1133">Transmembrane helix</keyword>
<keyword evidence="1" id="KW-0472">Membrane</keyword>
<proteinExistence type="predicted"/>
<feature type="transmembrane region" description="Helical" evidence="1">
    <location>
        <begin position="6"/>
        <end position="26"/>
    </location>
</feature>
<evidence type="ECO:0000313" key="2">
    <source>
        <dbReference type="EMBL" id="THF83254.1"/>
    </source>
</evidence>
<dbReference type="Proteomes" id="UP000310636">
    <property type="component" value="Unassembled WGS sequence"/>
</dbReference>
<dbReference type="EMBL" id="SSOB01000005">
    <property type="protein sequence ID" value="THF83254.1"/>
    <property type="molecule type" value="Genomic_DNA"/>
</dbReference>
<keyword evidence="1" id="KW-0812">Transmembrane</keyword>
<feature type="transmembrane region" description="Helical" evidence="1">
    <location>
        <begin position="123"/>
        <end position="140"/>
    </location>
</feature>
<dbReference type="Pfam" id="PF10027">
    <property type="entry name" value="DUF2269"/>
    <property type="match status" value="1"/>
</dbReference>